<evidence type="ECO:0000313" key="3">
    <source>
        <dbReference type="Proteomes" id="UP000639772"/>
    </source>
</evidence>
<dbReference type="OrthoDB" id="409725at2759"/>
<feature type="transmembrane region" description="Helical" evidence="1">
    <location>
        <begin position="12"/>
        <end position="31"/>
    </location>
</feature>
<reference evidence="2 3" key="1">
    <citation type="journal article" date="2020" name="Nat. Food">
        <title>A phased Vanilla planifolia genome enables genetic improvement of flavour and production.</title>
        <authorList>
            <person name="Hasing T."/>
            <person name="Tang H."/>
            <person name="Brym M."/>
            <person name="Khazi F."/>
            <person name="Huang T."/>
            <person name="Chambers A.H."/>
        </authorList>
    </citation>
    <scope>NUCLEOTIDE SEQUENCE [LARGE SCALE GENOMIC DNA]</scope>
    <source>
        <tissue evidence="2">Leaf</tissue>
    </source>
</reference>
<comment type="caution">
    <text evidence="2">The sequence shown here is derived from an EMBL/GenBank/DDBJ whole genome shotgun (WGS) entry which is preliminary data.</text>
</comment>
<evidence type="ECO:0000313" key="2">
    <source>
        <dbReference type="EMBL" id="KAG0501746.1"/>
    </source>
</evidence>
<keyword evidence="1" id="KW-0472">Membrane</keyword>
<feature type="transmembrane region" description="Helical" evidence="1">
    <location>
        <begin position="43"/>
        <end position="67"/>
    </location>
</feature>
<evidence type="ECO:0000256" key="1">
    <source>
        <dbReference type="SAM" id="Phobius"/>
    </source>
</evidence>
<accession>A0A835VM65</accession>
<gene>
    <name evidence="2" type="ORF">HPP92_001818</name>
</gene>
<dbReference type="EMBL" id="JADCNM010000001">
    <property type="protein sequence ID" value="KAG0501746.1"/>
    <property type="molecule type" value="Genomic_DNA"/>
</dbReference>
<organism evidence="2 3">
    <name type="scientific">Vanilla planifolia</name>
    <name type="common">Vanilla</name>
    <dbReference type="NCBI Taxonomy" id="51239"/>
    <lineage>
        <taxon>Eukaryota</taxon>
        <taxon>Viridiplantae</taxon>
        <taxon>Streptophyta</taxon>
        <taxon>Embryophyta</taxon>
        <taxon>Tracheophyta</taxon>
        <taxon>Spermatophyta</taxon>
        <taxon>Magnoliopsida</taxon>
        <taxon>Liliopsida</taxon>
        <taxon>Asparagales</taxon>
        <taxon>Orchidaceae</taxon>
        <taxon>Vanilloideae</taxon>
        <taxon>Vanilleae</taxon>
        <taxon>Vanilla</taxon>
    </lineage>
</organism>
<protein>
    <submittedName>
        <fullName evidence="2">Uncharacterized protein</fullName>
    </submittedName>
</protein>
<dbReference type="Proteomes" id="UP000639772">
    <property type="component" value="Chromosome 1"/>
</dbReference>
<sequence length="147" mass="16461">MGSKVEFYGVPYVMNLFDCLLSPSFSSFYDYRYGLHFVSPSNMLVMIMNGAGALLEAIYALIFILYVSRKGKVMNARPSGPRIAGVCGCRPHLLQRSSPWLPAKARVLLGHHHFFICMSALPLSFMLTARFLPSEIATGIDRCRYSL</sequence>
<name>A0A835VM65_VANPL</name>
<proteinExistence type="predicted"/>
<keyword evidence="1" id="KW-0812">Transmembrane</keyword>
<dbReference type="AlphaFoldDB" id="A0A835VM65"/>
<keyword evidence="1" id="KW-1133">Transmembrane helix</keyword>